<evidence type="ECO:0000259" key="14">
    <source>
        <dbReference type="Pfam" id="PF01618"/>
    </source>
</evidence>
<evidence type="ECO:0000256" key="2">
    <source>
        <dbReference type="ARBA" id="ARBA00011471"/>
    </source>
</evidence>
<dbReference type="EMBL" id="AP018558">
    <property type="protein sequence ID" value="BBD78200.1"/>
    <property type="molecule type" value="Genomic_DNA"/>
</dbReference>
<comment type="similarity">
    <text evidence="12">Belongs to the exbB/tolQ family.</text>
</comment>
<accession>A0A2Z6E0U2</accession>
<keyword evidence="10 13" id="KW-0472">Membrane</keyword>
<dbReference type="Pfam" id="PF01618">
    <property type="entry name" value="MotA_ExbB"/>
    <property type="match status" value="1"/>
</dbReference>
<comment type="subunit">
    <text evidence="2">The accessory proteins ExbB and ExbD seem to form a complex with TonB.</text>
</comment>
<protein>
    <recommendedName>
        <fullName evidence="3">Biopolymer transport protein ExbB</fullName>
    </recommendedName>
</protein>
<evidence type="ECO:0000256" key="13">
    <source>
        <dbReference type="SAM" id="Phobius"/>
    </source>
</evidence>
<dbReference type="PANTHER" id="PTHR30625:SF14">
    <property type="entry name" value="BIOPOLYMER TRANSPORT PROTEIN EXBB"/>
    <property type="match status" value="1"/>
</dbReference>
<dbReference type="PANTHER" id="PTHR30625">
    <property type="entry name" value="PROTEIN TOLQ"/>
    <property type="match status" value="1"/>
</dbReference>
<dbReference type="OrthoDB" id="9805133at2"/>
<keyword evidence="16" id="KW-1185">Reference proteome</keyword>
<evidence type="ECO:0000256" key="10">
    <source>
        <dbReference type="ARBA" id="ARBA00023136"/>
    </source>
</evidence>
<feature type="transmembrane region" description="Helical" evidence="13">
    <location>
        <begin position="175"/>
        <end position="197"/>
    </location>
</feature>
<dbReference type="RefSeq" id="WP_119335854.1">
    <property type="nucleotide sequence ID" value="NZ_AP018558.1"/>
</dbReference>
<evidence type="ECO:0000256" key="7">
    <source>
        <dbReference type="ARBA" id="ARBA00022692"/>
    </source>
</evidence>
<dbReference type="Proteomes" id="UP000262004">
    <property type="component" value="Chromosome"/>
</dbReference>
<evidence type="ECO:0000256" key="9">
    <source>
        <dbReference type="ARBA" id="ARBA00022989"/>
    </source>
</evidence>
<dbReference type="KEGG" id="htl:HPTL_1946"/>
<organism evidence="15 16">
    <name type="scientific">Hydrogenophilus thermoluteolus</name>
    <name type="common">Pseudomonas hydrogenothermophila</name>
    <dbReference type="NCBI Taxonomy" id="297"/>
    <lineage>
        <taxon>Bacteria</taxon>
        <taxon>Pseudomonadati</taxon>
        <taxon>Pseudomonadota</taxon>
        <taxon>Hydrogenophilia</taxon>
        <taxon>Hydrogenophilales</taxon>
        <taxon>Hydrogenophilaceae</taxon>
        <taxon>Hydrogenophilus</taxon>
    </lineage>
</organism>
<evidence type="ECO:0000256" key="5">
    <source>
        <dbReference type="ARBA" id="ARBA00022475"/>
    </source>
</evidence>
<evidence type="ECO:0000256" key="11">
    <source>
        <dbReference type="ARBA" id="ARBA00024816"/>
    </source>
</evidence>
<keyword evidence="6" id="KW-0997">Cell inner membrane</keyword>
<evidence type="ECO:0000256" key="6">
    <source>
        <dbReference type="ARBA" id="ARBA00022519"/>
    </source>
</evidence>
<dbReference type="GO" id="GO:0005886">
    <property type="term" value="C:plasma membrane"/>
    <property type="evidence" value="ECO:0007669"/>
    <property type="project" value="UniProtKB-SubCell"/>
</dbReference>
<sequence length="230" mass="24946">MSLTWQTLVPHPFLTRLDAIGWTVLATLIGLLFAAVGVIGARVWLAWRESPLATAFRTAFAQIDTLADFAALVNRPEATCHPFGRIAAAACAAWTTSERRAPLHRSEWLYRALQTQLEREVAEREWGLTLLATAANTAPYIGLFGTVWSIYHALTAIAISGEASLTAVAGPVGEALIMTAIGLAVAIPAAIAHNLFVRHNRLVIPELEAFAHECYLLLTAENEENAPRTP</sequence>
<keyword evidence="8 12" id="KW-0653">Protein transport</keyword>
<gene>
    <name evidence="15" type="ORF">HPTL_1946</name>
</gene>
<evidence type="ECO:0000256" key="4">
    <source>
        <dbReference type="ARBA" id="ARBA00022448"/>
    </source>
</evidence>
<proteinExistence type="inferred from homology"/>
<evidence type="ECO:0000256" key="8">
    <source>
        <dbReference type="ARBA" id="ARBA00022927"/>
    </source>
</evidence>
<dbReference type="GO" id="GO:0017038">
    <property type="term" value="P:protein import"/>
    <property type="evidence" value="ECO:0007669"/>
    <property type="project" value="TreeGrafter"/>
</dbReference>
<dbReference type="AlphaFoldDB" id="A0A2Z6E0U2"/>
<evidence type="ECO:0000313" key="15">
    <source>
        <dbReference type="EMBL" id="BBD78200.1"/>
    </source>
</evidence>
<dbReference type="InterPro" id="IPR050790">
    <property type="entry name" value="ExbB/TolQ_transport"/>
</dbReference>
<keyword evidence="5" id="KW-1003">Cell membrane</keyword>
<evidence type="ECO:0000313" key="16">
    <source>
        <dbReference type="Proteomes" id="UP000262004"/>
    </source>
</evidence>
<keyword evidence="4 12" id="KW-0813">Transport</keyword>
<keyword evidence="9 13" id="KW-1133">Transmembrane helix</keyword>
<evidence type="ECO:0000256" key="12">
    <source>
        <dbReference type="RuleBase" id="RU004057"/>
    </source>
</evidence>
<comment type="subcellular location">
    <subcellularLocation>
        <location evidence="1">Cell inner membrane</location>
        <topology evidence="1">Multi-pass membrane protein</topology>
    </subcellularLocation>
    <subcellularLocation>
        <location evidence="12">Membrane</location>
        <topology evidence="12">Multi-pass membrane protein</topology>
    </subcellularLocation>
</comment>
<keyword evidence="7 13" id="KW-0812">Transmembrane</keyword>
<name>A0A2Z6E0U2_HYDTE</name>
<comment type="function">
    <text evidence="11">Involved in the TonB-dependent energy-dependent transport of various receptor-bound substrates. Protects ExbD from proteolytic degradation and functionally stabilizes TonB.</text>
</comment>
<reference evidence="15 16" key="1">
    <citation type="submission" date="2018-04" db="EMBL/GenBank/DDBJ databases">
        <title>Complete genome sequence of Hydrogenophilus thermoluteolus TH-1.</title>
        <authorList>
            <person name="Arai H."/>
        </authorList>
    </citation>
    <scope>NUCLEOTIDE SEQUENCE [LARGE SCALE GENOMIC DNA]</scope>
    <source>
        <strain evidence="15 16">TH-1</strain>
    </source>
</reference>
<evidence type="ECO:0000256" key="1">
    <source>
        <dbReference type="ARBA" id="ARBA00004429"/>
    </source>
</evidence>
<feature type="domain" description="MotA/TolQ/ExbB proton channel" evidence="14">
    <location>
        <begin position="103"/>
        <end position="206"/>
    </location>
</feature>
<dbReference type="InterPro" id="IPR002898">
    <property type="entry name" value="MotA_ExbB_proton_chnl"/>
</dbReference>
<feature type="transmembrane region" description="Helical" evidence="13">
    <location>
        <begin position="20"/>
        <end position="47"/>
    </location>
</feature>
<evidence type="ECO:0000256" key="3">
    <source>
        <dbReference type="ARBA" id="ARBA00022093"/>
    </source>
</evidence>